<dbReference type="GO" id="GO:0005886">
    <property type="term" value="C:plasma membrane"/>
    <property type="evidence" value="ECO:0007669"/>
    <property type="project" value="UniProtKB-SubCell"/>
</dbReference>
<evidence type="ECO:0000256" key="1">
    <source>
        <dbReference type="ARBA" id="ARBA00004651"/>
    </source>
</evidence>
<dbReference type="RefSeq" id="WP_227321926.1">
    <property type="nucleotide sequence ID" value="NZ_JAESVB010000005.1"/>
</dbReference>
<evidence type="ECO:0000256" key="2">
    <source>
        <dbReference type="ARBA" id="ARBA00005262"/>
    </source>
</evidence>
<feature type="transmembrane region" description="Helical" evidence="7">
    <location>
        <begin position="73"/>
        <end position="97"/>
    </location>
</feature>
<dbReference type="PANTHER" id="PTHR43663:SF1">
    <property type="entry name" value="CHROMATE TRANSPORTER"/>
    <property type="match status" value="1"/>
</dbReference>
<evidence type="ECO:0000256" key="6">
    <source>
        <dbReference type="ARBA" id="ARBA00023136"/>
    </source>
</evidence>
<dbReference type="Pfam" id="PF02417">
    <property type="entry name" value="Chromate_transp"/>
    <property type="match status" value="1"/>
</dbReference>
<dbReference type="GO" id="GO:0015109">
    <property type="term" value="F:chromate transmembrane transporter activity"/>
    <property type="evidence" value="ECO:0007669"/>
    <property type="project" value="InterPro"/>
</dbReference>
<keyword evidence="5 7" id="KW-1133">Transmembrane helix</keyword>
<evidence type="ECO:0000256" key="3">
    <source>
        <dbReference type="ARBA" id="ARBA00022475"/>
    </source>
</evidence>
<proteinExistence type="inferred from homology"/>
<name>A0A963YTR0_9PROT</name>
<gene>
    <name evidence="8" type="ORF">ASILVAE211_13870</name>
</gene>
<protein>
    <submittedName>
        <fullName evidence="8">Chromate transporter</fullName>
    </submittedName>
</protein>
<dbReference type="InterPro" id="IPR003370">
    <property type="entry name" value="Chromate_transpt"/>
</dbReference>
<dbReference type="Proteomes" id="UP000708298">
    <property type="component" value="Unassembled WGS sequence"/>
</dbReference>
<dbReference type="PANTHER" id="PTHR43663">
    <property type="entry name" value="CHROMATE TRANSPORT PROTEIN-RELATED"/>
    <property type="match status" value="1"/>
</dbReference>
<sequence>MTHLLALALIFAELSFLAIGGASTTLPAMERAVVHQQHWMSAQEFVRLYALAQAAPGPNMLAVTLFGWEVSGIPGAIVATLAFLLPACALAYVMGHLWLRFRDRQWRKVVQAGLVPVTAGLMVAAAYLLVRDAATDWRALVLAALVAVGCLFTKRHPLWFLGLAALAGLVGFR</sequence>
<dbReference type="InterPro" id="IPR052518">
    <property type="entry name" value="CHR_Transporter"/>
</dbReference>
<comment type="similarity">
    <text evidence="2">Belongs to the chromate ion transporter (CHR) (TC 2.A.51) family.</text>
</comment>
<accession>A0A963YTR0</accession>
<keyword evidence="9" id="KW-1185">Reference proteome</keyword>
<keyword evidence="4 7" id="KW-0812">Transmembrane</keyword>
<comment type="subcellular location">
    <subcellularLocation>
        <location evidence="1">Cell membrane</location>
        <topology evidence="1">Multi-pass membrane protein</topology>
    </subcellularLocation>
</comment>
<reference evidence="8" key="2">
    <citation type="submission" date="2021-01" db="EMBL/GenBank/DDBJ databases">
        <authorList>
            <person name="Mieszkin S."/>
            <person name="Pouder E."/>
            <person name="Alain K."/>
        </authorList>
    </citation>
    <scope>NUCLEOTIDE SEQUENCE</scope>
    <source>
        <strain evidence="8">HW T2.11</strain>
    </source>
</reference>
<evidence type="ECO:0000256" key="7">
    <source>
        <dbReference type="SAM" id="Phobius"/>
    </source>
</evidence>
<organism evidence="8 9">
    <name type="scientific">Acidisoma silvae</name>
    <dbReference type="NCBI Taxonomy" id="2802396"/>
    <lineage>
        <taxon>Bacteria</taxon>
        <taxon>Pseudomonadati</taxon>
        <taxon>Pseudomonadota</taxon>
        <taxon>Alphaproteobacteria</taxon>
        <taxon>Acetobacterales</taxon>
        <taxon>Acidocellaceae</taxon>
        <taxon>Acidisoma</taxon>
    </lineage>
</organism>
<comment type="caution">
    <text evidence="8">The sequence shown here is derived from an EMBL/GenBank/DDBJ whole genome shotgun (WGS) entry which is preliminary data.</text>
</comment>
<keyword evidence="3" id="KW-1003">Cell membrane</keyword>
<dbReference type="EMBL" id="JAESVB010000005">
    <property type="protein sequence ID" value="MCB8876275.1"/>
    <property type="molecule type" value="Genomic_DNA"/>
</dbReference>
<feature type="transmembrane region" description="Helical" evidence="7">
    <location>
        <begin position="109"/>
        <end position="130"/>
    </location>
</feature>
<evidence type="ECO:0000256" key="5">
    <source>
        <dbReference type="ARBA" id="ARBA00022989"/>
    </source>
</evidence>
<evidence type="ECO:0000313" key="8">
    <source>
        <dbReference type="EMBL" id="MCB8876275.1"/>
    </source>
</evidence>
<dbReference type="AlphaFoldDB" id="A0A963YTR0"/>
<reference evidence="8" key="1">
    <citation type="journal article" date="2021" name="Microorganisms">
        <title>Acidisoma silvae sp. nov. and Acidisomacellulosilytica sp. nov., Two Acidophilic Bacteria Isolated from Decaying Wood, Hydrolyzing Cellulose and Producing Poly-3-hydroxybutyrate.</title>
        <authorList>
            <person name="Mieszkin S."/>
            <person name="Pouder E."/>
            <person name="Uroz S."/>
            <person name="Simon-Colin C."/>
            <person name="Alain K."/>
        </authorList>
    </citation>
    <scope>NUCLEOTIDE SEQUENCE</scope>
    <source>
        <strain evidence="8">HW T2.11</strain>
    </source>
</reference>
<evidence type="ECO:0000313" key="9">
    <source>
        <dbReference type="Proteomes" id="UP000708298"/>
    </source>
</evidence>
<keyword evidence="6 7" id="KW-0472">Membrane</keyword>
<evidence type="ECO:0000256" key="4">
    <source>
        <dbReference type="ARBA" id="ARBA00022692"/>
    </source>
</evidence>